<dbReference type="Pfam" id="PF02645">
    <property type="entry name" value="DegV"/>
    <property type="match status" value="1"/>
</dbReference>
<dbReference type="Gene3D" id="1.25.40.340">
    <property type="match status" value="1"/>
</dbReference>
<dbReference type="PANTHER" id="PTHR33434:SF8">
    <property type="entry name" value="DEGV DOMAIN-CONTAINING PROTEIN SPR1019"/>
    <property type="match status" value="1"/>
</dbReference>
<gene>
    <name evidence="3" type="ORF">HNR50_003112</name>
</gene>
<proteinExistence type="predicted"/>
<dbReference type="InterPro" id="IPR036117">
    <property type="entry name" value="DhaL_dom_sf"/>
</dbReference>
<dbReference type="Gene3D" id="3.40.50.10170">
    <property type="match status" value="1"/>
</dbReference>
<dbReference type="AlphaFoldDB" id="A0A841RGH4"/>
<dbReference type="PROSITE" id="PS51480">
    <property type="entry name" value="DHAL"/>
    <property type="match status" value="1"/>
</dbReference>
<dbReference type="SMART" id="SM01121">
    <property type="entry name" value="Dak1_2"/>
    <property type="match status" value="1"/>
</dbReference>
<accession>A0A841RGH4</accession>
<dbReference type="EMBL" id="JACHGJ010000006">
    <property type="protein sequence ID" value="MBB6481432.1"/>
    <property type="molecule type" value="Genomic_DNA"/>
</dbReference>
<name>A0A841RGH4_9SPIO</name>
<dbReference type="InterPro" id="IPR004007">
    <property type="entry name" value="DhaL_dom"/>
</dbReference>
<evidence type="ECO:0000256" key="1">
    <source>
        <dbReference type="ARBA" id="ARBA00023121"/>
    </source>
</evidence>
<keyword evidence="1" id="KW-0446">Lipid-binding</keyword>
<evidence type="ECO:0000313" key="3">
    <source>
        <dbReference type="EMBL" id="MBB6481432.1"/>
    </source>
</evidence>
<evidence type="ECO:0000313" key="4">
    <source>
        <dbReference type="Proteomes" id="UP000587760"/>
    </source>
</evidence>
<dbReference type="SMART" id="SM01120">
    <property type="entry name" value="Dak2"/>
    <property type="match status" value="1"/>
</dbReference>
<dbReference type="GO" id="GO:0008289">
    <property type="term" value="F:lipid binding"/>
    <property type="evidence" value="ECO:0007669"/>
    <property type="project" value="UniProtKB-KW"/>
</dbReference>
<dbReference type="RefSeq" id="WP_184747679.1">
    <property type="nucleotide sequence ID" value="NZ_JACHGJ010000006.1"/>
</dbReference>
<dbReference type="Pfam" id="PF02734">
    <property type="entry name" value="Dak2"/>
    <property type="match status" value="1"/>
</dbReference>
<dbReference type="GO" id="GO:0004371">
    <property type="term" value="F:glycerone kinase activity"/>
    <property type="evidence" value="ECO:0007669"/>
    <property type="project" value="InterPro"/>
</dbReference>
<reference evidence="3 4" key="1">
    <citation type="submission" date="2020-08" db="EMBL/GenBank/DDBJ databases">
        <title>Genomic Encyclopedia of Type Strains, Phase IV (KMG-IV): sequencing the most valuable type-strain genomes for metagenomic binning, comparative biology and taxonomic classification.</title>
        <authorList>
            <person name="Goeker M."/>
        </authorList>
    </citation>
    <scope>NUCLEOTIDE SEQUENCE [LARGE SCALE GENOMIC DNA]</scope>
    <source>
        <strain evidence="3 4">DSM 2461</strain>
    </source>
</reference>
<evidence type="ECO:0000259" key="2">
    <source>
        <dbReference type="PROSITE" id="PS51480"/>
    </source>
</evidence>
<dbReference type="Gene3D" id="3.30.1180.10">
    <property type="match status" value="1"/>
</dbReference>
<dbReference type="InterPro" id="IPR048394">
    <property type="entry name" value="FakA-like_M"/>
</dbReference>
<dbReference type="NCBIfam" id="TIGR00762">
    <property type="entry name" value="DegV"/>
    <property type="match status" value="1"/>
</dbReference>
<dbReference type="PROSITE" id="PS51482">
    <property type="entry name" value="DEGV"/>
    <property type="match status" value="1"/>
</dbReference>
<keyword evidence="4" id="KW-1185">Reference proteome</keyword>
<protein>
    <recommendedName>
        <fullName evidence="2">DhaL domain-containing protein</fullName>
    </recommendedName>
</protein>
<comment type="caution">
    <text evidence="3">The sequence shown here is derived from an EMBL/GenBank/DDBJ whole genome shotgun (WGS) entry which is preliminary data.</text>
</comment>
<dbReference type="InterPro" id="IPR050270">
    <property type="entry name" value="DegV_domain_contain"/>
</dbReference>
<dbReference type="GO" id="GO:0006071">
    <property type="term" value="P:glycerol metabolic process"/>
    <property type="evidence" value="ECO:0007669"/>
    <property type="project" value="InterPro"/>
</dbReference>
<dbReference type="SUPFAM" id="SSF101473">
    <property type="entry name" value="DhaL-like"/>
    <property type="match status" value="1"/>
</dbReference>
<dbReference type="Pfam" id="PF21645">
    <property type="entry name" value="FakA-like_M"/>
    <property type="match status" value="1"/>
</dbReference>
<dbReference type="PANTHER" id="PTHR33434">
    <property type="entry name" value="DEGV DOMAIN-CONTAINING PROTEIN DR_1986-RELATED"/>
    <property type="match status" value="1"/>
</dbReference>
<dbReference type="InterPro" id="IPR043168">
    <property type="entry name" value="DegV_C"/>
</dbReference>
<dbReference type="Proteomes" id="UP000587760">
    <property type="component" value="Unassembled WGS sequence"/>
</dbReference>
<dbReference type="SUPFAM" id="SSF82549">
    <property type="entry name" value="DAK1/DegV-like"/>
    <property type="match status" value="1"/>
</dbReference>
<feature type="domain" description="DhaL" evidence="2">
    <location>
        <begin position="9"/>
        <end position="199"/>
    </location>
</feature>
<dbReference type="InterPro" id="IPR003797">
    <property type="entry name" value="DegV"/>
</dbReference>
<organism evidence="3 4">
    <name type="scientific">Spirochaeta isovalerica</name>
    <dbReference type="NCBI Taxonomy" id="150"/>
    <lineage>
        <taxon>Bacteria</taxon>
        <taxon>Pseudomonadati</taxon>
        <taxon>Spirochaetota</taxon>
        <taxon>Spirochaetia</taxon>
        <taxon>Spirochaetales</taxon>
        <taxon>Spirochaetaceae</taxon>
        <taxon>Spirochaeta</taxon>
    </lineage>
</organism>
<dbReference type="InterPro" id="IPR033470">
    <property type="entry name" value="FakA-like_C"/>
</dbReference>
<sequence>MSDDVMNGYQIYHGFLAGVMSINKERQHLNRINVFPVADGDTGNNMVRTVKMIANRLESSRSATAVLSRIASLSLDSARGNSGMIFSQYLNGLAIHTEGKDSLSMDDFALAAKESVDMAYRAMDKPVEGTILTVLKAWSESLYQHSVQNHPPGEIFRRAFDKAAQVLEKTRDQLQVLKENNVIDAGALGFVSFLKGVETLRFQGPVPLSFRRQLLAGKEPVSINENMSRHKNSDVPPFRYCTEFLIGNRLDDAENLRKELSPLGDSLIINEGKEKTRIHIHTSVPYEAADILRRYGAIEEEKADDMVRQQQVVNARKSSVAVLTDSIADIPQEILDEEQIHVINLKLSWDDAEYLDRVTITPEQFYREQQIRSSFPGSSVPEPGRIESIFQYLTDYYDSVIVLPVARSLSGTWNQMTQSALPYNKTKKRIAVIDTCLNSVAQGLLVREIARQANKGKTLEELVTAAEDLKKKIRIYVSVSTFKYMVKGGRVSPLKGFVASLLHLKPIVSLDATGKGKAFDKAFSRAGLVKKIISIMKKTSETKGIQSYAIVHAAAEKKADEFARSLNDATGTAPDYITSISPIVGMHSGRGALAIGVIEK</sequence>